<name>X8AN79_MYCXE</name>
<accession>X8AN79</accession>
<gene>
    <name evidence="2" type="ORF">I553_7747</name>
</gene>
<feature type="region of interest" description="Disordered" evidence="1">
    <location>
        <begin position="109"/>
        <end position="165"/>
    </location>
</feature>
<dbReference type="PATRIC" id="fig|1299334.3.peg.5122"/>
<reference evidence="2" key="1">
    <citation type="submission" date="2014-01" db="EMBL/GenBank/DDBJ databases">
        <authorList>
            <person name="Brown-Elliot B."/>
            <person name="Wallace R."/>
            <person name="Lenaerts A."/>
            <person name="Ordway D."/>
            <person name="DeGroote M.A."/>
            <person name="Parker T."/>
            <person name="Sizemore C."/>
            <person name="Tallon L.J."/>
            <person name="Sadzewicz L.K."/>
            <person name="Sengamalay N."/>
            <person name="Fraser C.M."/>
            <person name="Hine E."/>
            <person name="Shefchek K.A."/>
            <person name="Das S.P."/>
            <person name="Tettelin H."/>
        </authorList>
    </citation>
    <scope>NUCLEOTIDE SEQUENCE [LARGE SCALE GENOMIC DNA]</scope>
    <source>
        <strain evidence="2">4042</strain>
    </source>
</reference>
<evidence type="ECO:0000256" key="1">
    <source>
        <dbReference type="SAM" id="MobiDB-lite"/>
    </source>
</evidence>
<comment type="caution">
    <text evidence="2">The sequence shown here is derived from an EMBL/GenBank/DDBJ whole genome shotgun (WGS) entry which is preliminary data.</text>
</comment>
<dbReference type="Gene3D" id="3.40.366.10">
    <property type="entry name" value="Malonyl-Coenzyme A Acyl Carrier Protein, domain 2"/>
    <property type="match status" value="1"/>
</dbReference>
<dbReference type="GO" id="GO:0016740">
    <property type="term" value="F:transferase activity"/>
    <property type="evidence" value="ECO:0007669"/>
    <property type="project" value="InterPro"/>
</dbReference>
<proteinExistence type="predicted"/>
<protein>
    <submittedName>
        <fullName evidence="2">Putative cppB</fullName>
    </submittedName>
</protein>
<evidence type="ECO:0000313" key="2">
    <source>
        <dbReference type="EMBL" id="EUA33337.1"/>
    </source>
</evidence>
<organism evidence="2">
    <name type="scientific">Mycobacterium xenopi 4042</name>
    <dbReference type="NCBI Taxonomy" id="1299334"/>
    <lineage>
        <taxon>Bacteria</taxon>
        <taxon>Bacillati</taxon>
        <taxon>Actinomycetota</taxon>
        <taxon>Actinomycetes</taxon>
        <taxon>Mycobacteriales</taxon>
        <taxon>Mycobacteriaceae</taxon>
        <taxon>Mycobacterium</taxon>
    </lineage>
</organism>
<sequence length="192" mass="21108">MPDGRIPVLLSAHEPDLVGRDAAAILRYVQRLEPGVPAVAATLLRLRRVRRHRAVVRAADRAELAAALSKLADGDEHPLVATSSIAACPRIAFVCPVRATSGRRWVPTPIGSFRPTGPRPTIARRRSSRPDIPRHCPTYSVAPSRIGRRSKSKVPSSPTASAWPKCGDPTEYCPPSRWDIAWARWPQPTWLV</sequence>
<dbReference type="AlphaFoldDB" id="X8AN79"/>
<dbReference type="EMBL" id="JAOB01000047">
    <property type="protein sequence ID" value="EUA33337.1"/>
    <property type="molecule type" value="Genomic_DNA"/>
</dbReference>
<dbReference type="InterPro" id="IPR001227">
    <property type="entry name" value="Ac_transferase_dom_sf"/>
</dbReference>